<dbReference type="PANTHER" id="PTHR13843:SF12">
    <property type="entry name" value="ATPASE F1_V1_A1 COMPLEX ALPHA_BETA SUBUNIT NUCLEOTIDE-BINDING DOMAIN-CONTAINING PROTEIN"/>
    <property type="match status" value="1"/>
</dbReference>
<feature type="region of interest" description="Disordered" evidence="1">
    <location>
        <begin position="779"/>
        <end position="807"/>
    </location>
</feature>
<evidence type="ECO:0000259" key="3">
    <source>
        <dbReference type="Pfam" id="PF25281"/>
    </source>
</evidence>
<dbReference type="GO" id="GO:0005874">
    <property type="term" value="C:microtubule"/>
    <property type="evidence" value="ECO:0007669"/>
    <property type="project" value="InterPro"/>
</dbReference>
<sequence>MSVKSNDVDVLQSDTMLNSDNLISHVSESIDNPSNFNENDSEISAIFILSDPLCSESKCEQITQLTTVVNLWKSCHNLHVSAKFSSFLEVCLTKKRHEQNISLLRRGGRQVYWESLGSKLVILTNPSERTINKWLINLIKTDCHHILLSYCGQYACSSKGEWLLQDGLYSQENLIEILEKIYKTNQNLKEGTSFTFASSSMCYMEKIKKFFEKLDSKNLAYHQFNLNLKILNSNDCDNFKCNPHSKEPNNINKLCIRAYWKNYIDVNRITWEYQELLLTNHFAKFLDSLLDHTSITDLLQDSDVIGNIRFNSPTIYIFPSGNSNSAIFGISNFTLVLDIGYQRLPQCWNFIRHLDHVDSLFLSPINYSNFLSVNSILEKMRISNLNFQNSIITNIVYNRQKFQTKKECKTKNNVNRIDDKRKSQVVISKVRLNSKTEKPIKRSISVTPIKRSNIFDRVKNKNIKKDKITKKTKNDKMNEQKLKEPLNTKQSKEISVSLRDYSTLACSIDEYYLDNIYKELDKYTVHFSNKTDKDSINLYNRIGFGSLNIHKLDELPEKPDFSKPKKISIKPRIKKKDKPKHESDQFTLNTGILLVWIPGNKDSQIVRILIPGDMDGSTVYKRLNSIPNSDYLHYSNGVTEHVHSEPHNETLNCKSKEKTKIRTKSSSSVKLNKPGKLEITNNTKSRDREIKNRDINAPKKIKNNNSNAITIKDAKLKDEKLKFIRKQDKRIEKRASSSIRDLKTDKTTKSLKIAVKNTLNSDKPKIRHRTTSAYNLKSNKDKNAKLMKSKNEKLKNEKNKNDEKNHEQVKLKTKIKGIINETNSINELKKEDLKNKFLAIVNSDAETKFNYENSSKHSGNIDQKILTTNIEINNFNPVESKQNQSPIESIVTESQIEKHKNTNSNYKSITQNSEISSTKNQDQYVNDKNKEIDFEMGQKDEDNEKILNTENIKNNQYCDFNSINEMLNGQSGKSELNQNENDTKLELNKNCIKDVSLENTLNKDKTDLLNDLNGISNCKILSDSVENHLAQNFQENGIDRNGEKFPSEIPSILLENPIKSQDSPFLGLPLLKPKIVNYKSKTKNSTSPENTLTLEKCLKNLDCIYVDLTYLPNSNNGIVGDISKYVQIIRAKYYVISALEISTKLLDSMVEGIKTWNIEPNCNIKVTIIPTHYNAHVEQWNNNNSQLLKTCGINLSTSAEKCSIQMLHKNMSCFSKRIEF</sequence>
<organism evidence="4 5">
    <name type="scientific">Intoshia linei</name>
    <dbReference type="NCBI Taxonomy" id="1819745"/>
    <lineage>
        <taxon>Eukaryota</taxon>
        <taxon>Metazoa</taxon>
        <taxon>Spiralia</taxon>
        <taxon>Lophotrochozoa</taxon>
        <taxon>Mesozoa</taxon>
        <taxon>Orthonectida</taxon>
        <taxon>Rhopaluridae</taxon>
        <taxon>Intoshia</taxon>
    </lineage>
</organism>
<evidence type="ECO:0000313" key="5">
    <source>
        <dbReference type="Proteomes" id="UP000078046"/>
    </source>
</evidence>
<proteinExistence type="predicted"/>
<comment type="caution">
    <text evidence="4">The sequence shown here is derived from an EMBL/GenBank/DDBJ whole genome shotgun (WGS) entry which is preliminary data.</text>
</comment>
<feature type="domain" description="Microtubule-associated protein 1A/B/S-like MBL-like" evidence="3">
    <location>
        <begin position="293"/>
        <end position="383"/>
    </location>
</feature>
<dbReference type="EMBL" id="LWCA01000218">
    <property type="protein sequence ID" value="OAF69864.1"/>
    <property type="molecule type" value="Genomic_DNA"/>
</dbReference>
<dbReference type="GO" id="GO:0007409">
    <property type="term" value="P:axonogenesis"/>
    <property type="evidence" value="ECO:0007669"/>
    <property type="project" value="TreeGrafter"/>
</dbReference>
<reference evidence="4 5" key="1">
    <citation type="submission" date="2016-04" db="EMBL/GenBank/DDBJ databases">
        <title>The genome of Intoshia linei affirms orthonectids as highly simplified spiralians.</title>
        <authorList>
            <person name="Mikhailov K.V."/>
            <person name="Slusarev G.S."/>
            <person name="Nikitin M.A."/>
            <person name="Logacheva M.D."/>
            <person name="Penin A."/>
            <person name="Aleoshin V."/>
            <person name="Panchin Y.V."/>
        </authorList>
    </citation>
    <scope>NUCLEOTIDE SEQUENCE [LARGE SCALE GENOMIC DNA]</scope>
    <source>
        <strain evidence="4">Intl2013</strain>
        <tissue evidence="4">Whole animal</tissue>
    </source>
</reference>
<feature type="compositionally biased region" description="Basic residues" evidence="1">
    <location>
        <begin position="564"/>
        <end position="578"/>
    </location>
</feature>
<accession>A0A177B8W3</accession>
<gene>
    <name evidence="4" type="ORF">A3Q56_02403</name>
</gene>
<protein>
    <submittedName>
        <fullName evidence="4">Uncharacterized protein</fullName>
    </submittedName>
</protein>
<dbReference type="Pfam" id="PF25281">
    <property type="entry name" value="MBL_MAP1B"/>
    <property type="match status" value="1"/>
</dbReference>
<evidence type="ECO:0000259" key="2">
    <source>
        <dbReference type="Pfam" id="PF23415"/>
    </source>
</evidence>
<dbReference type="GO" id="GO:0003779">
    <property type="term" value="F:actin binding"/>
    <property type="evidence" value="ECO:0007669"/>
    <property type="project" value="TreeGrafter"/>
</dbReference>
<dbReference type="GO" id="GO:0016358">
    <property type="term" value="P:dendrite development"/>
    <property type="evidence" value="ECO:0007669"/>
    <property type="project" value="TreeGrafter"/>
</dbReference>
<dbReference type="OrthoDB" id="5371837at2759"/>
<keyword evidence="5" id="KW-1185">Reference proteome</keyword>
<dbReference type="Proteomes" id="UP000078046">
    <property type="component" value="Unassembled WGS sequence"/>
</dbReference>
<dbReference type="InterPro" id="IPR026074">
    <property type="entry name" value="MAP1"/>
</dbReference>
<evidence type="ECO:0000313" key="4">
    <source>
        <dbReference type="EMBL" id="OAF69864.1"/>
    </source>
</evidence>
<dbReference type="GO" id="GO:0005829">
    <property type="term" value="C:cytosol"/>
    <property type="evidence" value="ECO:0007669"/>
    <property type="project" value="TreeGrafter"/>
</dbReference>
<feature type="domain" description="Microtubule-associated protein 1B/S N-terminal" evidence="2">
    <location>
        <begin position="92"/>
        <end position="180"/>
    </location>
</feature>
<dbReference type="GO" id="GO:0000226">
    <property type="term" value="P:microtubule cytoskeleton organization"/>
    <property type="evidence" value="ECO:0007669"/>
    <property type="project" value="InterPro"/>
</dbReference>
<dbReference type="InterPro" id="IPR056617">
    <property type="entry name" value="MAP1B/S_N"/>
</dbReference>
<dbReference type="GO" id="GO:0008017">
    <property type="term" value="F:microtubule binding"/>
    <property type="evidence" value="ECO:0007669"/>
    <property type="project" value="InterPro"/>
</dbReference>
<dbReference type="AlphaFoldDB" id="A0A177B8W3"/>
<dbReference type="GO" id="GO:0045202">
    <property type="term" value="C:synapse"/>
    <property type="evidence" value="ECO:0007669"/>
    <property type="project" value="TreeGrafter"/>
</dbReference>
<evidence type="ECO:0000256" key="1">
    <source>
        <dbReference type="SAM" id="MobiDB-lite"/>
    </source>
</evidence>
<dbReference type="GO" id="GO:0043025">
    <property type="term" value="C:neuronal cell body"/>
    <property type="evidence" value="ECO:0007669"/>
    <property type="project" value="TreeGrafter"/>
</dbReference>
<dbReference type="GO" id="GO:0005875">
    <property type="term" value="C:microtubule associated complex"/>
    <property type="evidence" value="ECO:0007669"/>
    <property type="project" value="TreeGrafter"/>
</dbReference>
<dbReference type="PANTHER" id="PTHR13843">
    <property type="entry name" value="MICROTUBULE-ASSOCIATED PROTEIN"/>
    <property type="match status" value="1"/>
</dbReference>
<dbReference type="GO" id="GO:0030425">
    <property type="term" value="C:dendrite"/>
    <property type="evidence" value="ECO:0007669"/>
    <property type="project" value="TreeGrafter"/>
</dbReference>
<dbReference type="InterPro" id="IPR057480">
    <property type="entry name" value="MAP1A/B/S-like_MBL"/>
</dbReference>
<name>A0A177B8W3_9BILA</name>
<feature type="region of interest" description="Disordered" evidence="1">
    <location>
        <begin position="560"/>
        <end position="582"/>
    </location>
</feature>
<dbReference type="Pfam" id="PF23415">
    <property type="entry name" value="MAPB1_N"/>
    <property type="match status" value="1"/>
</dbReference>
<dbReference type="GO" id="GO:0031114">
    <property type="term" value="P:regulation of microtubule depolymerization"/>
    <property type="evidence" value="ECO:0007669"/>
    <property type="project" value="TreeGrafter"/>
</dbReference>